<sequence>MHPPESHASLPESRGLAGCSRRCVLGRPPASLAEAVLQISYRAQLHSDWTGNFFIFAQTLYR</sequence>
<gene>
    <name evidence="1" type="ORF">TRIATDRAFT_289269</name>
</gene>
<keyword evidence="2" id="KW-1185">Reference proteome</keyword>
<dbReference type="Proteomes" id="UP000005426">
    <property type="component" value="Unassembled WGS sequence"/>
</dbReference>
<protein>
    <submittedName>
        <fullName evidence="1">Uncharacterized protein</fullName>
    </submittedName>
</protein>
<dbReference type="AlphaFoldDB" id="G9NGW6"/>
<dbReference type="EMBL" id="ABDG02000015">
    <property type="protein sequence ID" value="EHK49866.1"/>
    <property type="molecule type" value="Genomic_DNA"/>
</dbReference>
<comment type="caution">
    <text evidence="1">The sequence shown here is derived from an EMBL/GenBank/DDBJ whole genome shotgun (WGS) entry which is preliminary data.</text>
</comment>
<name>G9NGW6_HYPAI</name>
<proteinExistence type="predicted"/>
<reference evidence="1 2" key="1">
    <citation type="journal article" date="2011" name="Genome Biol.">
        <title>Comparative genome sequence analysis underscores mycoparasitism as the ancestral life style of Trichoderma.</title>
        <authorList>
            <person name="Kubicek C.P."/>
            <person name="Herrera-Estrella A."/>
            <person name="Seidl-Seiboth V."/>
            <person name="Martinez D.A."/>
            <person name="Druzhinina I.S."/>
            <person name="Thon M."/>
            <person name="Zeilinger S."/>
            <person name="Casas-Flores S."/>
            <person name="Horwitz B.A."/>
            <person name="Mukherjee P.K."/>
            <person name="Mukherjee M."/>
            <person name="Kredics L."/>
            <person name="Alcaraz L.D."/>
            <person name="Aerts A."/>
            <person name="Antal Z."/>
            <person name="Atanasova L."/>
            <person name="Cervantes-Badillo M.G."/>
            <person name="Challacombe J."/>
            <person name="Chertkov O."/>
            <person name="McCluskey K."/>
            <person name="Coulpier F."/>
            <person name="Deshpande N."/>
            <person name="von Doehren H."/>
            <person name="Ebbole D.J."/>
            <person name="Esquivel-Naranjo E.U."/>
            <person name="Fekete E."/>
            <person name="Flipphi M."/>
            <person name="Glaser F."/>
            <person name="Gomez-Rodriguez E.Y."/>
            <person name="Gruber S."/>
            <person name="Han C."/>
            <person name="Henrissat B."/>
            <person name="Hermosa R."/>
            <person name="Hernandez-Onate M."/>
            <person name="Karaffa L."/>
            <person name="Kosti I."/>
            <person name="Le Crom S."/>
            <person name="Lindquist E."/>
            <person name="Lucas S."/>
            <person name="Luebeck M."/>
            <person name="Luebeck P.S."/>
            <person name="Margeot A."/>
            <person name="Metz B."/>
            <person name="Misra M."/>
            <person name="Nevalainen H."/>
            <person name="Omann M."/>
            <person name="Packer N."/>
            <person name="Perrone G."/>
            <person name="Uresti-Rivera E.E."/>
            <person name="Salamov A."/>
            <person name="Schmoll M."/>
            <person name="Seiboth B."/>
            <person name="Shapiro H."/>
            <person name="Sukno S."/>
            <person name="Tamayo-Ramos J.A."/>
            <person name="Tisch D."/>
            <person name="Wiest A."/>
            <person name="Wilkinson H.H."/>
            <person name="Zhang M."/>
            <person name="Coutinho P.M."/>
            <person name="Kenerley C.M."/>
            <person name="Monte E."/>
            <person name="Baker S.E."/>
            <person name="Grigoriev I.V."/>
        </authorList>
    </citation>
    <scope>NUCLEOTIDE SEQUENCE [LARGE SCALE GENOMIC DNA]</scope>
    <source>
        <strain evidence="2">ATCC 20476 / IMI 206040</strain>
    </source>
</reference>
<dbReference type="HOGENOM" id="CLU_2904467_0_0_1"/>
<accession>G9NGW6</accession>
<organism evidence="1 2">
    <name type="scientific">Hypocrea atroviridis (strain ATCC 20476 / IMI 206040)</name>
    <name type="common">Trichoderma atroviride</name>
    <dbReference type="NCBI Taxonomy" id="452589"/>
    <lineage>
        <taxon>Eukaryota</taxon>
        <taxon>Fungi</taxon>
        <taxon>Dikarya</taxon>
        <taxon>Ascomycota</taxon>
        <taxon>Pezizomycotina</taxon>
        <taxon>Sordariomycetes</taxon>
        <taxon>Hypocreomycetidae</taxon>
        <taxon>Hypocreales</taxon>
        <taxon>Hypocreaceae</taxon>
        <taxon>Trichoderma</taxon>
    </lineage>
</organism>
<evidence type="ECO:0000313" key="2">
    <source>
        <dbReference type="Proteomes" id="UP000005426"/>
    </source>
</evidence>
<evidence type="ECO:0000313" key="1">
    <source>
        <dbReference type="EMBL" id="EHK49866.1"/>
    </source>
</evidence>